<dbReference type="RefSeq" id="WP_160198761.1">
    <property type="nucleotide sequence ID" value="NZ_QXXA01000028.1"/>
</dbReference>
<keyword evidence="2" id="KW-1185">Reference proteome</keyword>
<reference evidence="1 2" key="1">
    <citation type="submission" date="2018-08" db="EMBL/GenBank/DDBJ databases">
        <title>Murine metabolic-syndrome-specific gut microbial biobank.</title>
        <authorList>
            <person name="Liu C."/>
        </authorList>
    </citation>
    <scope>NUCLEOTIDE SEQUENCE [LARGE SCALE GENOMIC DNA]</scope>
    <source>
        <strain evidence="1 2">583</strain>
    </source>
</reference>
<gene>
    <name evidence="1" type="ORF">D3Z33_15720</name>
</gene>
<protein>
    <submittedName>
        <fullName evidence="1">DUF4177 domain-containing protein</fullName>
    </submittedName>
</protein>
<evidence type="ECO:0000313" key="1">
    <source>
        <dbReference type="EMBL" id="NBI08301.1"/>
    </source>
</evidence>
<dbReference type="Pfam" id="PF13783">
    <property type="entry name" value="DUF4177"/>
    <property type="match status" value="1"/>
</dbReference>
<dbReference type="AlphaFoldDB" id="A0A845R152"/>
<dbReference type="OrthoDB" id="5432776at2"/>
<proteinExistence type="predicted"/>
<comment type="caution">
    <text evidence="1">The sequence shown here is derived from an EMBL/GenBank/DDBJ whole genome shotgun (WGS) entry which is preliminary data.</text>
</comment>
<name>A0A845R152_9CLOT</name>
<dbReference type="EMBL" id="QXXA01000028">
    <property type="protein sequence ID" value="NBI08301.1"/>
    <property type="molecule type" value="Genomic_DNA"/>
</dbReference>
<evidence type="ECO:0000313" key="2">
    <source>
        <dbReference type="Proteomes" id="UP000467132"/>
    </source>
</evidence>
<dbReference type="Proteomes" id="UP000467132">
    <property type="component" value="Unassembled WGS sequence"/>
</dbReference>
<sequence>MYEYKVFKWNLSTLTLTEELEDILNDYGKEGWRISNIISNIKGSANVLFSSVDGNQATIILERINKD</sequence>
<accession>A0A845R152</accession>
<organism evidence="1 2">
    <name type="scientific">Senegalia massiliensis</name>
    <dbReference type="NCBI Taxonomy" id="1720316"/>
    <lineage>
        <taxon>Bacteria</taxon>
        <taxon>Bacillati</taxon>
        <taxon>Bacillota</taxon>
        <taxon>Clostridia</taxon>
        <taxon>Eubacteriales</taxon>
        <taxon>Clostridiaceae</taxon>
        <taxon>Senegalia</taxon>
    </lineage>
</organism>
<dbReference type="InterPro" id="IPR025234">
    <property type="entry name" value="YjzH-like"/>
</dbReference>